<feature type="region of interest" description="Disordered" evidence="1">
    <location>
        <begin position="1"/>
        <end position="62"/>
    </location>
</feature>
<reference evidence="2 3" key="1">
    <citation type="journal article" date="2023" name="G3 (Bethesda)">
        <title>A chromosome-length genome assembly and annotation of blackberry (Rubus argutus, cv. 'Hillquist').</title>
        <authorList>
            <person name="Bruna T."/>
            <person name="Aryal R."/>
            <person name="Dudchenko O."/>
            <person name="Sargent D.J."/>
            <person name="Mead D."/>
            <person name="Buti M."/>
            <person name="Cavallini A."/>
            <person name="Hytonen T."/>
            <person name="Andres J."/>
            <person name="Pham M."/>
            <person name="Weisz D."/>
            <person name="Mascagni F."/>
            <person name="Usai G."/>
            <person name="Natali L."/>
            <person name="Bassil N."/>
            <person name="Fernandez G.E."/>
            <person name="Lomsadze A."/>
            <person name="Armour M."/>
            <person name="Olukolu B."/>
            <person name="Poorten T."/>
            <person name="Britton C."/>
            <person name="Davik J."/>
            <person name="Ashrafi H."/>
            <person name="Aiden E.L."/>
            <person name="Borodovsky M."/>
            <person name="Worthington M."/>
        </authorList>
    </citation>
    <scope>NUCLEOTIDE SEQUENCE [LARGE SCALE GENOMIC DNA]</scope>
    <source>
        <strain evidence="2">PI 553951</strain>
    </source>
</reference>
<dbReference type="AlphaFoldDB" id="A0AAW1Y5P6"/>
<sequence length="127" mass="14312">MADFSPLQPFHNHIHHSHNQNHTALTKSASPIPAMASPIHFPQHQSCPDLHQPNHHNPQIHKPHNLQFITTSFPCLYSLLQLPQQPAAIQTNYPNLQSTHFHGKTSPNLKFQPSSFTAKTADIKTRA</sequence>
<evidence type="ECO:0000313" key="2">
    <source>
        <dbReference type="EMBL" id="KAK9943395.1"/>
    </source>
</evidence>
<name>A0AAW1Y5P6_RUBAR</name>
<evidence type="ECO:0000256" key="1">
    <source>
        <dbReference type="SAM" id="MobiDB-lite"/>
    </source>
</evidence>
<dbReference type="Proteomes" id="UP001457282">
    <property type="component" value="Unassembled WGS sequence"/>
</dbReference>
<protein>
    <submittedName>
        <fullName evidence="2">Uncharacterized protein</fullName>
    </submittedName>
</protein>
<gene>
    <name evidence="2" type="ORF">M0R45_009005</name>
</gene>
<comment type="caution">
    <text evidence="2">The sequence shown here is derived from an EMBL/GenBank/DDBJ whole genome shotgun (WGS) entry which is preliminary data.</text>
</comment>
<organism evidence="2 3">
    <name type="scientific">Rubus argutus</name>
    <name type="common">Southern blackberry</name>
    <dbReference type="NCBI Taxonomy" id="59490"/>
    <lineage>
        <taxon>Eukaryota</taxon>
        <taxon>Viridiplantae</taxon>
        <taxon>Streptophyta</taxon>
        <taxon>Embryophyta</taxon>
        <taxon>Tracheophyta</taxon>
        <taxon>Spermatophyta</taxon>
        <taxon>Magnoliopsida</taxon>
        <taxon>eudicotyledons</taxon>
        <taxon>Gunneridae</taxon>
        <taxon>Pentapetalae</taxon>
        <taxon>rosids</taxon>
        <taxon>fabids</taxon>
        <taxon>Rosales</taxon>
        <taxon>Rosaceae</taxon>
        <taxon>Rosoideae</taxon>
        <taxon>Rosoideae incertae sedis</taxon>
        <taxon>Rubus</taxon>
    </lineage>
</organism>
<accession>A0AAW1Y5P6</accession>
<proteinExistence type="predicted"/>
<dbReference type="EMBL" id="JBEDUW010000002">
    <property type="protein sequence ID" value="KAK9943395.1"/>
    <property type="molecule type" value="Genomic_DNA"/>
</dbReference>
<evidence type="ECO:0000313" key="3">
    <source>
        <dbReference type="Proteomes" id="UP001457282"/>
    </source>
</evidence>
<keyword evidence="3" id="KW-1185">Reference proteome</keyword>